<dbReference type="AlphaFoldDB" id="A0AAN7X1Z9"/>
<dbReference type="EMBL" id="JAUZQC010000020">
    <property type="protein sequence ID" value="KAK5853056.1"/>
    <property type="molecule type" value="Genomic_DNA"/>
</dbReference>
<dbReference type="Proteomes" id="UP001346869">
    <property type="component" value="Unassembled WGS sequence"/>
</dbReference>
<reference evidence="2 3" key="2">
    <citation type="journal article" date="2023" name="Mol. Biol. Evol.">
        <title>Genomics of Secondarily Temperate Adaptation in the Only Non-Antarctic Icefish.</title>
        <authorList>
            <person name="Rivera-Colon A.G."/>
            <person name="Rayamajhi N."/>
            <person name="Minhas B.F."/>
            <person name="Madrigal G."/>
            <person name="Bilyk K.T."/>
            <person name="Yoon V."/>
            <person name="Hune M."/>
            <person name="Gregory S."/>
            <person name="Cheng C.H.C."/>
            <person name="Catchen J.M."/>
        </authorList>
    </citation>
    <scope>NUCLEOTIDE SEQUENCE [LARGE SCALE GENOMIC DNA]</scope>
    <source>
        <strain evidence="2">JMC-PN-2008</strain>
    </source>
</reference>
<comment type="caution">
    <text evidence="2">The sequence shown here is derived from an EMBL/GenBank/DDBJ whole genome shotgun (WGS) entry which is preliminary data.</text>
</comment>
<proteinExistence type="predicted"/>
<feature type="region of interest" description="Disordered" evidence="1">
    <location>
        <begin position="122"/>
        <end position="141"/>
    </location>
</feature>
<organism evidence="2 3">
    <name type="scientific">Eleginops maclovinus</name>
    <name type="common">Patagonian blennie</name>
    <name type="synonym">Eleginus maclovinus</name>
    <dbReference type="NCBI Taxonomy" id="56733"/>
    <lineage>
        <taxon>Eukaryota</taxon>
        <taxon>Metazoa</taxon>
        <taxon>Chordata</taxon>
        <taxon>Craniata</taxon>
        <taxon>Vertebrata</taxon>
        <taxon>Euteleostomi</taxon>
        <taxon>Actinopterygii</taxon>
        <taxon>Neopterygii</taxon>
        <taxon>Teleostei</taxon>
        <taxon>Neoteleostei</taxon>
        <taxon>Acanthomorphata</taxon>
        <taxon>Eupercaria</taxon>
        <taxon>Perciformes</taxon>
        <taxon>Notothenioidei</taxon>
        <taxon>Eleginopidae</taxon>
        <taxon>Eleginops</taxon>
    </lineage>
</organism>
<feature type="compositionally biased region" description="Acidic residues" evidence="1">
    <location>
        <begin position="68"/>
        <end position="79"/>
    </location>
</feature>
<keyword evidence="3" id="KW-1185">Reference proteome</keyword>
<accession>A0AAN7X1Z9</accession>
<protein>
    <submittedName>
        <fullName evidence="2">Uncharacterized protein</fullName>
    </submittedName>
</protein>
<name>A0AAN7X1Z9_ELEMC</name>
<evidence type="ECO:0000256" key="1">
    <source>
        <dbReference type="SAM" id="MobiDB-lite"/>
    </source>
</evidence>
<evidence type="ECO:0000313" key="3">
    <source>
        <dbReference type="Proteomes" id="UP001346869"/>
    </source>
</evidence>
<gene>
    <name evidence="2" type="ORF">PBY51_006878</name>
</gene>
<reference evidence="2 3" key="1">
    <citation type="journal article" date="2023" name="Genes (Basel)">
        <title>Chromosome-Level Genome Assembly and Circadian Gene Repertoire of the Patagonia Blennie Eleginops maclovinus-The Closest Ancestral Proxy of Antarctic Cryonotothenioids.</title>
        <authorList>
            <person name="Cheng C.C."/>
            <person name="Rivera-Colon A.G."/>
            <person name="Minhas B.F."/>
            <person name="Wilson L."/>
            <person name="Rayamajhi N."/>
            <person name="Vargas-Chacoff L."/>
            <person name="Catchen J.M."/>
        </authorList>
    </citation>
    <scope>NUCLEOTIDE SEQUENCE [LARGE SCALE GENOMIC DNA]</scope>
    <source>
        <strain evidence="2">JMC-PN-2008</strain>
    </source>
</reference>
<feature type="region of interest" description="Disordered" evidence="1">
    <location>
        <begin position="46"/>
        <end position="90"/>
    </location>
</feature>
<evidence type="ECO:0000313" key="2">
    <source>
        <dbReference type="EMBL" id="KAK5853056.1"/>
    </source>
</evidence>
<sequence length="180" mass="19720">MDSEDEFPYAVVYDDEEFTISSQQEGHDALEMIASVGAQGHYSSVRPFQSARYENEDATTRDPPASLQEEEEEKEEEEGGGGGGGISRKKLPIQCVDNVDGFPRVIIYGDETFPFSHQQDTAQQPFPGDGPYSSVQPFQSDHYENGDADVSIAGLDNVQSLEEIVVQVPQVAPHGMVYGV</sequence>